<name>A0A4R7D0Q5_9SPHI</name>
<protein>
    <submittedName>
        <fullName evidence="2">SEC-C motif-containing protein</fullName>
    </submittedName>
</protein>
<evidence type="ECO:0000313" key="3">
    <source>
        <dbReference type="Proteomes" id="UP000294752"/>
    </source>
</evidence>
<sequence>MNMVNCNCGSARFYADCCLLVHQDRQAAITAEQLMRARYTAFTRSLIDFLYDSFHPDSRRYQNKKEIAAWAQENKWMHLEIIQASTTTVEFKAHYLDKQFEPAVHHEKSRFKKDRGIWYYLDGRLLS</sequence>
<dbReference type="PANTHER" id="PTHR33747:SF1">
    <property type="entry name" value="ADENYLATE CYCLASE-ASSOCIATED CAP C-TERMINAL DOMAIN-CONTAINING PROTEIN"/>
    <property type="match status" value="1"/>
</dbReference>
<dbReference type="EMBL" id="SNZV01000005">
    <property type="protein sequence ID" value="TDS13054.1"/>
    <property type="molecule type" value="Genomic_DNA"/>
</dbReference>
<dbReference type="SUPFAM" id="SSF54427">
    <property type="entry name" value="NTF2-like"/>
    <property type="match status" value="1"/>
</dbReference>
<dbReference type="Proteomes" id="UP000294752">
    <property type="component" value="Unassembled WGS sequence"/>
</dbReference>
<dbReference type="Pfam" id="PF17775">
    <property type="entry name" value="YchJ_M-like"/>
    <property type="match status" value="1"/>
</dbReference>
<accession>A0A4R7D0Q5</accession>
<dbReference type="AlphaFoldDB" id="A0A4R7D0Q5"/>
<dbReference type="Gene3D" id="3.10.450.50">
    <property type="match status" value="1"/>
</dbReference>
<dbReference type="InterPro" id="IPR032710">
    <property type="entry name" value="NTF2-like_dom_sf"/>
</dbReference>
<organism evidence="2 3">
    <name type="scientific">Sphingobacterium paludis</name>
    <dbReference type="NCBI Taxonomy" id="1476465"/>
    <lineage>
        <taxon>Bacteria</taxon>
        <taxon>Pseudomonadati</taxon>
        <taxon>Bacteroidota</taxon>
        <taxon>Sphingobacteriia</taxon>
        <taxon>Sphingobacteriales</taxon>
        <taxon>Sphingobacteriaceae</taxon>
        <taxon>Sphingobacterium</taxon>
    </lineage>
</organism>
<dbReference type="PANTHER" id="PTHR33747">
    <property type="entry name" value="UPF0225 PROTEIN SCO1677"/>
    <property type="match status" value="1"/>
</dbReference>
<comment type="caution">
    <text evidence="2">The sequence shown here is derived from an EMBL/GenBank/DDBJ whole genome shotgun (WGS) entry which is preliminary data.</text>
</comment>
<reference evidence="2 3" key="1">
    <citation type="submission" date="2019-03" db="EMBL/GenBank/DDBJ databases">
        <title>Genomic Encyclopedia of Type Strains, Phase III (KMG-III): the genomes of soil and plant-associated and newly described type strains.</title>
        <authorList>
            <person name="Whitman W."/>
        </authorList>
    </citation>
    <scope>NUCLEOTIDE SEQUENCE [LARGE SCALE GENOMIC DNA]</scope>
    <source>
        <strain evidence="2 3">CGMCC 1.12801</strain>
    </source>
</reference>
<evidence type="ECO:0000313" key="2">
    <source>
        <dbReference type="EMBL" id="TDS13054.1"/>
    </source>
</evidence>
<proteinExistence type="predicted"/>
<gene>
    <name evidence="2" type="ORF">B0I21_105186</name>
</gene>
<feature type="domain" description="YchJ-like middle NTF2-like" evidence="1">
    <location>
        <begin position="30"/>
        <end position="123"/>
    </location>
</feature>
<keyword evidence="3" id="KW-1185">Reference proteome</keyword>
<evidence type="ECO:0000259" key="1">
    <source>
        <dbReference type="Pfam" id="PF17775"/>
    </source>
</evidence>
<dbReference type="InterPro" id="IPR048469">
    <property type="entry name" value="YchJ-like_M"/>
</dbReference>